<reference evidence="3 4" key="1">
    <citation type="submission" date="2024-09" db="EMBL/GenBank/DDBJ databases">
        <authorList>
            <person name="Sun Q."/>
            <person name="Mori K."/>
        </authorList>
    </citation>
    <scope>NUCLEOTIDE SEQUENCE [LARGE SCALE GENOMIC DNA]</scope>
    <source>
        <strain evidence="3 4">KCTC 23076</strain>
    </source>
</reference>
<evidence type="ECO:0000256" key="2">
    <source>
        <dbReference type="SAM" id="SignalP"/>
    </source>
</evidence>
<evidence type="ECO:0000313" key="4">
    <source>
        <dbReference type="Proteomes" id="UP001589896"/>
    </source>
</evidence>
<keyword evidence="2" id="KW-0732">Signal</keyword>
<feature type="chain" id="PRO_5047302578" description="PsiF repeat-containing protein" evidence="2">
    <location>
        <begin position="22"/>
        <end position="103"/>
    </location>
</feature>
<keyword evidence="4" id="KW-1185">Reference proteome</keyword>
<evidence type="ECO:0000313" key="3">
    <source>
        <dbReference type="EMBL" id="MFC0677151.1"/>
    </source>
</evidence>
<gene>
    <name evidence="3" type="ORF">ACFFGH_04685</name>
</gene>
<proteinExistence type="predicted"/>
<protein>
    <recommendedName>
        <fullName evidence="5">PsiF repeat-containing protein</fullName>
    </recommendedName>
</protein>
<evidence type="ECO:0000256" key="1">
    <source>
        <dbReference type="SAM" id="MobiDB-lite"/>
    </source>
</evidence>
<feature type="compositionally biased region" description="Basic and acidic residues" evidence="1">
    <location>
        <begin position="74"/>
        <end position="93"/>
    </location>
</feature>
<name>A0ABV6RJI5_9GAMM</name>
<dbReference type="EMBL" id="JBHLTG010000001">
    <property type="protein sequence ID" value="MFC0677151.1"/>
    <property type="molecule type" value="Genomic_DNA"/>
</dbReference>
<organism evidence="3 4">
    <name type="scientific">Lysobacter korlensis</name>
    <dbReference type="NCBI Taxonomy" id="553636"/>
    <lineage>
        <taxon>Bacteria</taxon>
        <taxon>Pseudomonadati</taxon>
        <taxon>Pseudomonadota</taxon>
        <taxon>Gammaproteobacteria</taxon>
        <taxon>Lysobacterales</taxon>
        <taxon>Lysobacteraceae</taxon>
        <taxon>Lysobacter</taxon>
    </lineage>
</organism>
<evidence type="ECO:0008006" key="5">
    <source>
        <dbReference type="Google" id="ProtNLM"/>
    </source>
</evidence>
<dbReference type="RefSeq" id="WP_386665263.1">
    <property type="nucleotide sequence ID" value="NZ_JBHLTG010000001.1"/>
</dbReference>
<accession>A0ABV6RJI5</accession>
<sequence>MKLIIPVALGTLLSVSVFSHAATAASSDVAGSAAPQETADANTAAPDPERASDRLVCRTEKVLGTRRTKRVCRSDESLKNHKEAGRAFTEKGQNRLQDVTGGN</sequence>
<feature type="region of interest" description="Disordered" evidence="1">
    <location>
        <begin position="25"/>
        <end position="52"/>
    </location>
</feature>
<feature type="region of interest" description="Disordered" evidence="1">
    <location>
        <begin position="74"/>
        <end position="103"/>
    </location>
</feature>
<dbReference type="Proteomes" id="UP001589896">
    <property type="component" value="Unassembled WGS sequence"/>
</dbReference>
<comment type="caution">
    <text evidence="3">The sequence shown here is derived from an EMBL/GenBank/DDBJ whole genome shotgun (WGS) entry which is preliminary data.</text>
</comment>
<feature type="signal peptide" evidence="2">
    <location>
        <begin position="1"/>
        <end position="21"/>
    </location>
</feature>